<dbReference type="RefSeq" id="WP_058311937.1">
    <property type="nucleotide sequence ID" value="NZ_CYTW01000003.1"/>
</dbReference>
<accession>A0A0P1IT16</accession>
<dbReference type="AlphaFoldDB" id="A0A0P1IT16"/>
<evidence type="ECO:0000313" key="4">
    <source>
        <dbReference type="Proteomes" id="UP000051870"/>
    </source>
</evidence>
<feature type="region of interest" description="Disordered" evidence="1">
    <location>
        <begin position="1"/>
        <end position="33"/>
    </location>
</feature>
<evidence type="ECO:0000256" key="1">
    <source>
        <dbReference type="SAM" id="MobiDB-lite"/>
    </source>
</evidence>
<dbReference type="GeneID" id="83881761"/>
<keyword evidence="2" id="KW-0812">Transmembrane</keyword>
<feature type="transmembrane region" description="Helical" evidence="2">
    <location>
        <begin position="43"/>
        <end position="62"/>
    </location>
</feature>
<name>A0A0P1IT16_9RHOB</name>
<evidence type="ECO:0000313" key="3">
    <source>
        <dbReference type="EMBL" id="CUK04198.1"/>
    </source>
</evidence>
<dbReference type="STRING" id="1715693.PH7735_02752"/>
<proteinExistence type="predicted"/>
<organism evidence="3 4">
    <name type="scientific">Shimia thalassica</name>
    <dbReference type="NCBI Taxonomy" id="1715693"/>
    <lineage>
        <taxon>Bacteria</taxon>
        <taxon>Pseudomonadati</taxon>
        <taxon>Pseudomonadota</taxon>
        <taxon>Alphaproteobacteria</taxon>
        <taxon>Rhodobacterales</taxon>
        <taxon>Roseobacteraceae</taxon>
    </lineage>
</organism>
<evidence type="ECO:0000256" key="2">
    <source>
        <dbReference type="SAM" id="Phobius"/>
    </source>
</evidence>
<dbReference type="Proteomes" id="UP000051870">
    <property type="component" value="Unassembled WGS sequence"/>
</dbReference>
<keyword evidence="2" id="KW-1133">Transmembrane helix</keyword>
<dbReference type="EMBL" id="CYTW01000003">
    <property type="protein sequence ID" value="CUK04198.1"/>
    <property type="molecule type" value="Genomic_DNA"/>
</dbReference>
<protein>
    <submittedName>
        <fullName evidence="3">Uncharacterized protein</fullName>
    </submittedName>
</protein>
<keyword evidence="4" id="KW-1185">Reference proteome</keyword>
<gene>
    <name evidence="3" type="ORF">PH7735_02752</name>
</gene>
<sequence>MMVPKLVKKGGQPSEPEAPGRSYQVGETQKDTPKREYRLPEKLLVFTVGVLTIVLFLEIFGVI</sequence>
<keyword evidence="2" id="KW-0472">Membrane</keyword>
<reference evidence="4" key="1">
    <citation type="submission" date="2015-09" db="EMBL/GenBank/DDBJ databases">
        <authorList>
            <person name="Rodrigo-Torres Lidia"/>
            <person name="Arahal R.David."/>
        </authorList>
    </citation>
    <scope>NUCLEOTIDE SEQUENCE [LARGE SCALE GENOMIC DNA]</scope>
    <source>
        <strain evidence="4">CECT 7735</strain>
    </source>
</reference>